<reference evidence="2 3" key="1">
    <citation type="submission" date="2019-06" db="EMBL/GenBank/DDBJ databases">
        <title>Sequencing the genomes of 1000 actinobacteria strains.</title>
        <authorList>
            <person name="Klenk H.-P."/>
        </authorList>
    </citation>
    <scope>NUCLEOTIDE SEQUENCE [LARGE SCALE GENOMIC DNA]</scope>
    <source>
        <strain evidence="2 3">DSM 21947</strain>
    </source>
</reference>
<keyword evidence="3" id="KW-1185">Reference proteome</keyword>
<dbReference type="RefSeq" id="WP_141990092.1">
    <property type="nucleotide sequence ID" value="NZ_VFRA01000001.1"/>
</dbReference>
<dbReference type="EMBL" id="VFRA01000001">
    <property type="protein sequence ID" value="TQO19620.1"/>
    <property type="molecule type" value="Genomic_DNA"/>
</dbReference>
<protein>
    <recommendedName>
        <fullName evidence="4">DUF3558 domain-containing protein</fullName>
    </recommendedName>
</protein>
<gene>
    <name evidence="2" type="ORF">FB472_1188</name>
</gene>
<accession>A0A8H2K3U3</accession>
<evidence type="ECO:0008006" key="4">
    <source>
        <dbReference type="Google" id="ProtNLM"/>
    </source>
</evidence>
<feature type="signal peptide" evidence="1">
    <location>
        <begin position="1"/>
        <end position="25"/>
    </location>
</feature>
<evidence type="ECO:0000256" key="1">
    <source>
        <dbReference type="SAM" id="SignalP"/>
    </source>
</evidence>
<dbReference type="AlphaFoldDB" id="A0A8H2K3U3"/>
<dbReference type="PROSITE" id="PS51257">
    <property type="entry name" value="PROKAR_LIPOPROTEIN"/>
    <property type="match status" value="1"/>
</dbReference>
<feature type="chain" id="PRO_5034074476" description="DUF3558 domain-containing protein" evidence="1">
    <location>
        <begin position="26"/>
        <end position="219"/>
    </location>
</feature>
<sequence length="219" mass="23473">MSFRPTNCAFIAAALAVLLTGCSVASDTVAPTAIDSPAIDEPIAEETVAPPKSITWEASCMLSVDEVSSIMSDYNWQPLPEPQSKDLGAGDTECDYRETNPDSYRHISIDFRQYDPVETYGWVSPNYEGPGFAAPNSAEGGQNACDTATAAQWRGFDGICTLVGDTPVVIGANRASVVIFPEGSYFYHLEVYGTSGVEHEEEPLLAFASLLATRSLVSN</sequence>
<comment type="caution">
    <text evidence="2">The sequence shown here is derived from an EMBL/GenBank/DDBJ whole genome shotgun (WGS) entry which is preliminary data.</text>
</comment>
<evidence type="ECO:0000313" key="2">
    <source>
        <dbReference type="EMBL" id="TQO19620.1"/>
    </source>
</evidence>
<organism evidence="2 3">
    <name type="scientific">Rhodoglobus vestalii</name>
    <dbReference type="NCBI Taxonomy" id="193384"/>
    <lineage>
        <taxon>Bacteria</taxon>
        <taxon>Bacillati</taxon>
        <taxon>Actinomycetota</taxon>
        <taxon>Actinomycetes</taxon>
        <taxon>Micrococcales</taxon>
        <taxon>Microbacteriaceae</taxon>
        <taxon>Rhodoglobus</taxon>
    </lineage>
</organism>
<proteinExistence type="predicted"/>
<keyword evidence="1" id="KW-0732">Signal</keyword>
<evidence type="ECO:0000313" key="3">
    <source>
        <dbReference type="Proteomes" id="UP000316560"/>
    </source>
</evidence>
<dbReference type="Proteomes" id="UP000316560">
    <property type="component" value="Unassembled WGS sequence"/>
</dbReference>
<name>A0A8H2K3U3_9MICO</name>